<proteinExistence type="predicted"/>
<evidence type="ECO:0000313" key="2">
    <source>
        <dbReference type="EMBL" id="CAD7087816.1"/>
    </source>
</evidence>
<dbReference type="InParanoid" id="A0A7R8UWF8"/>
<keyword evidence="3" id="KW-1185">Reference proteome</keyword>
<dbReference type="EMBL" id="LR899012">
    <property type="protein sequence ID" value="CAD7087816.1"/>
    <property type="molecule type" value="Genomic_DNA"/>
</dbReference>
<feature type="compositionally biased region" description="Basic residues" evidence="1">
    <location>
        <begin position="133"/>
        <end position="149"/>
    </location>
</feature>
<evidence type="ECO:0000313" key="3">
    <source>
        <dbReference type="Proteomes" id="UP000594454"/>
    </source>
</evidence>
<evidence type="ECO:0000256" key="1">
    <source>
        <dbReference type="SAM" id="MobiDB-lite"/>
    </source>
</evidence>
<feature type="region of interest" description="Disordered" evidence="1">
    <location>
        <begin position="130"/>
        <end position="152"/>
    </location>
</feature>
<dbReference type="AlphaFoldDB" id="A0A7R8UWF8"/>
<gene>
    <name evidence="2" type="ORF">HERILL_LOCUS10497</name>
</gene>
<name>A0A7R8UWF8_HERIL</name>
<dbReference type="Proteomes" id="UP000594454">
    <property type="component" value="Chromosome 4"/>
</dbReference>
<reference evidence="2 3" key="1">
    <citation type="submission" date="2020-11" db="EMBL/GenBank/DDBJ databases">
        <authorList>
            <person name="Wallbank WR R."/>
            <person name="Pardo Diaz C."/>
            <person name="Kozak K."/>
            <person name="Martin S."/>
            <person name="Jiggins C."/>
            <person name="Moest M."/>
            <person name="Warren A I."/>
            <person name="Generalovic N T."/>
            <person name="Byers J.R.P. K."/>
            <person name="Montejo-Kovacevich G."/>
            <person name="Yen C E."/>
        </authorList>
    </citation>
    <scope>NUCLEOTIDE SEQUENCE [LARGE SCALE GENOMIC DNA]</scope>
</reference>
<protein>
    <submittedName>
        <fullName evidence="2">Uncharacterized protein</fullName>
    </submittedName>
</protein>
<sequence length="165" mass="18936">MQIPVLTLNITKLEYDQIDKRIDIVNEQQQELMLTTIAELQQHFTSISSSIPNVTLPKTDEPQQIFRISPAEKEIVNGSIALHYRTPLTHKQPFVEQVVISPSDNYVTALVFDNGKPICRMIMSIPNIDNLTQKRRQNPPRPTRSHHYGAKSDLQFQDCNEELLS</sequence>
<organism evidence="2 3">
    <name type="scientific">Hermetia illucens</name>
    <name type="common">Black soldier fly</name>
    <dbReference type="NCBI Taxonomy" id="343691"/>
    <lineage>
        <taxon>Eukaryota</taxon>
        <taxon>Metazoa</taxon>
        <taxon>Ecdysozoa</taxon>
        <taxon>Arthropoda</taxon>
        <taxon>Hexapoda</taxon>
        <taxon>Insecta</taxon>
        <taxon>Pterygota</taxon>
        <taxon>Neoptera</taxon>
        <taxon>Endopterygota</taxon>
        <taxon>Diptera</taxon>
        <taxon>Brachycera</taxon>
        <taxon>Stratiomyomorpha</taxon>
        <taxon>Stratiomyidae</taxon>
        <taxon>Hermetiinae</taxon>
        <taxon>Hermetia</taxon>
    </lineage>
</organism>
<accession>A0A7R8UWF8</accession>